<dbReference type="PANTHER" id="PTHR32060">
    <property type="entry name" value="TAIL-SPECIFIC PROTEASE"/>
    <property type="match status" value="1"/>
</dbReference>
<dbReference type="InterPro" id="IPR006311">
    <property type="entry name" value="TAT_signal"/>
</dbReference>
<feature type="signal peptide" evidence="1">
    <location>
        <begin position="1"/>
        <end position="25"/>
    </location>
</feature>
<dbReference type="Gene3D" id="3.90.226.10">
    <property type="entry name" value="2-enoyl-CoA Hydratase, Chain A, domain 1"/>
    <property type="match status" value="1"/>
</dbReference>
<keyword evidence="5" id="KW-0645">Protease</keyword>
<evidence type="ECO:0000259" key="2">
    <source>
        <dbReference type="Pfam" id="PF03572"/>
    </source>
</evidence>
<dbReference type="Gene3D" id="2.30.42.10">
    <property type="match status" value="1"/>
</dbReference>
<evidence type="ECO:0000313" key="5">
    <source>
        <dbReference type="EMBL" id="MBB6226913.1"/>
    </source>
</evidence>
<gene>
    <name evidence="5" type="ORF">FHS79_001075</name>
</gene>
<dbReference type="InterPro" id="IPR036034">
    <property type="entry name" value="PDZ_sf"/>
</dbReference>
<dbReference type="PANTHER" id="PTHR32060:SF30">
    <property type="entry name" value="CARBOXY-TERMINAL PROCESSING PROTEASE CTPA"/>
    <property type="match status" value="1"/>
</dbReference>
<keyword evidence="5" id="KW-0378">Hydrolase</keyword>
<proteinExistence type="predicted"/>
<dbReference type="Pfam" id="PF03572">
    <property type="entry name" value="Peptidase_S41"/>
    <property type="match status" value="1"/>
</dbReference>
<dbReference type="PROSITE" id="PS51318">
    <property type="entry name" value="TAT"/>
    <property type="match status" value="1"/>
</dbReference>
<name>A0A841L7I5_9SPHN</name>
<dbReference type="GO" id="GO:0030288">
    <property type="term" value="C:outer membrane-bounded periplasmic space"/>
    <property type="evidence" value="ECO:0007669"/>
    <property type="project" value="TreeGrafter"/>
</dbReference>
<evidence type="ECO:0000256" key="1">
    <source>
        <dbReference type="SAM" id="SignalP"/>
    </source>
</evidence>
<dbReference type="GO" id="GO:0006508">
    <property type="term" value="P:proteolysis"/>
    <property type="evidence" value="ECO:0007669"/>
    <property type="project" value="UniProtKB-KW"/>
</dbReference>
<protein>
    <submittedName>
        <fullName evidence="5">Carboxyl-terminal processing protease</fullName>
        <ecNumber evidence="5">3.4.21.102</ecNumber>
    </submittedName>
</protein>
<feature type="domain" description="Tricorn protease C1" evidence="3">
    <location>
        <begin position="36"/>
        <end position="88"/>
    </location>
</feature>
<reference evidence="5 6" key="1">
    <citation type="submission" date="2020-08" db="EMBL/GenBank/DDBJ databases">
        <title>Genomic Encyclopedia of Type Strains, Phase IV (KMG-IV): sequencing the most valuable type-strain genomes for metagenomic binning, comparative biology and taxonomic classification.</title>
        <authorList>
            <person name="Goeker M."/>
        </authorList>
    </citation>
    <scope>NUCLEOTIDE SEQUENCE [LARGE SCALE GENOMIC DNA]</scope>
    <source>
        <strain evidence="5 6">DSM 102189</strain>
    </source>
</reference>
<keyword evidence="6" id="KW-1185">Reference proteome</keyword>
<dbReference type="InterPro" id="IPR041489">
    <property type="entry name" value="PDZ_6"/>
</dbReference>
<dbReference type="SUPFAM" id="SSF52096">
    <property type="entry name" value="ClpP/crotonase"/>
    <property type="match status" value="1"/>
</dbReference>
<dbReference type="AlphaFoldDB" id="A0A841L7I5"/>
<dbReference type="Pfam" id="PF14684">
    <property type="entry name" value="Tricorn_C1"/>
    <property type="match status" value="1"/>
</dbReference>
<dbReference type="RefSeq" id="WP_184196482.1">
    <property type="nucleotide sequence ID" value="NZ_JACIIV010000006.1"/>
</dbReference>
<dbReference type="InterPro" id="IPR029045">
    <property type="entry name" value="ClpP/crotonase-like_dom_sf"/>
</dbReference>
<dbReference type="InterPro" id="IPR005151">
    <property type="entry name" value="Tail-specific_protease"/>
</dbReference>
<feature type="domain" description="PDZ" evidence="4">
    <location>
        <begin position="122"/>
        <end position="151"/>
    </location>
</feature>
<sequence length="403" mass="43621">MKAIWIDRRRLLAGAASLAAAPVLAAEPARDIAYGQDFDELWRTLGERYCFFGNKATNWVRVRELYRPEAIAATSPEDLSRVLAKVLAELYDAHTHLADPPAGTPRFPPFDLVVEPDGMMGVVLSVAEHSAAQQAGLRVGDAITHVEGVPVPRAAAERMPRCLTRADPAANTYAWNGALAGRRGQPRRLTLKGGGELLLPLVQGADEQPLAWRRLHDGLGMIRIGSFADEATVAAFDAGMMALRYTRGLIIDVRANGGGDTAVARPIMGRFTESTRPYARMRRRDGAGLGAFWTEVVEPRGPFTYSNPVVVLCDRWSASMAEGFPMGMKAICGARIVGQPMMGLGAAVFRLRLDRSGIEVQYSAEPVYDVHDRPRSDLRPDLLVPDGGDVLAAGSALLRQLAG</sequence>
<dbReference type="Gene3D" id="3.30.750.44">
    <property type="match status" value="1"/>
</dbReference>
<feature type="chain" id="PRO_5032988264" evidence="1">
    <location>
        <begin position="26"/>
        <end position="403"/>
    </location>
</feature>
<dbReference type="GO" id="GO:0007165">
    <property type="term" value="P:signal transduction"/>
    <property type="evidence" value="ECO:0007669"/>
    <property type="project" value="TreeGrafter"/>
</dbReference>
<comment type="caution">
    <text evidence="5">The sequence shown here is derived from an EMBL/GenBank/DDBJ whole genome shotgun (WGS) entry which is preliminary data.</text>
</comment>
<dbReference type="Pfam" id="PF17820">
    <property type="entry name" value="PDZ_6"/>
    <property type="match status" value="1"/>
</dbReference>
<evidence type="ECO:0000259" key="3">
    <source>
        <dbReference type="Pfam" id="PF14684"/>
    </source>
</evidence>
<accession>A0A841L7I5</accession>
<dbReference type="Proteomes" id="UP000538147">
    <property type="component" value="Unassembled WGS sequence"/>
</dbReference>
<keyword evidence="1" id="KW-0732">Signal</keyword>
<dbReference type="EC" id="3.4.21.102" evidence="5"/>
<dbReference type="GO" id="GO:0004252">
    <property type="term" value="F:serine-type endopeptidase activity"/>
    <property type="evidence" value="ECO:0007669"/>
    <property type="project" value="UniProtKB-EC"/>
</dbReference>
<dbReference type="EMBL" id="JACIIV010000006">
    <property type="protein sequence ID" value="MBB6226913.1"/>
    <property type="molecule type" value="Genomic_DNA"/>
</dbReference>
<evidence type="ECO:0000313" key="6">
    <source>
        <dbReference type="Proteomes" id="UP000538147"/>
    </source>
</evidence>
<organism evidence="5 6">
    <name type="scientific">Polymorphobacter multimanifer</name>
    <dbReference type="NCBI Taxonomy" id="1070431"/>
    <lineage>
        <taxon>Bacteria</taxon>
        <taxon>Pseudomonadati</taxon>
        <taxon>Pseudomonadota</taxon>
        <taxon>Alphaproteobacteria</taxon>
        <taxon>Sphingomonadales</taxon>
        <taxon>Sphingosinicellaceae</taxon>
        <taxon>Polymorphobacter</taxon>
    </lineage>
</organism>
<evidence type="ECO:0000259" key="4">
    <source>
        <dbReference type="Pfam" id="PF17820"/>
    </source>
</evidence>
<dbReference type="InterPro" id="IPR028204">
    <property type="entry name" value="Tricorn_C1"/>
</dbReference>
<feature type="domain" description="Tail specific protease" evidence="2">
    <location>
        <begin position="219"/>
        <end position="374"/>
    </location>
</feature>
<dbReference type="SUPFAM" id="SSF50156">
    <property type="entry name" value="PDZ domain-like"/>
    <property type="match status" value="1"/>
</dbReference>